<dbReference type="EMBL" id="AJVK01021115">
    <property type="status" value="NOT_ANNOTATED_CDS"/>
    <property type="molecule type" value="Genomic_DNA"/>
</dbReference>
<dbReference type="GO" id="GO:0034399">
    <property type="term" value="C:nuclear periphery"/>
    <property type="evidence" value="ECO:0007669"/>
    <property type="project" value="TreeGrafter"/>
</dbReference>
<dbReference type="PANTHER" id="PTHR13028:SF0">
    <property type="entry name" value="RRNA-PROCESSING PROTEIN EBP2-RELATED"/>
    <property type="match status" value="1"/>
</dbReference>
<feature type="compositionally biased region" description="Basic residues" evidence="7">
    <location>
        <begin position="262"/>
        <end position="281"/>
    </location>
</feature>
<evidence type="ECO:0000256" key="5">
    <source>
        <dbReference type="ARBA" id="ARBA00023054"/>
    </source>
</evidence>
<dbReference type="GO" id="GO:0042273">
    <property type="term" value="P:ribosomal large subunit biogenesis"/>
    <property type="evidence" value="ECO:0007669"/>
    <property type="project" value="TreeGrafter"/>
</dbReference>
<dbReference type="InterPro" id="IPR008610">
    <property type="entry name" value="Ebp2"/>
</dbReference>
<evidence type="ECO:0000256" key="1">
    <source>
        <dbReference type="ARBA" id="ARBA00003387"/>
    </source>
</evidence>
<feature type="compositionally biased region" description="Basic residues" evidence="7">
    <location>
        <begin position="293"/>
        <end position="321"/>
    </location>
</feature>
<accession>A0A1B0CZX8</accession>
<dbReference type="Proteomes" id="UP000092462">
    <property type="component" value="Unassembled WGS sequence"/>
</dbReference>
<keyword evidence="4" id="KW-0690">Ribosome biogenesis</keyword>
<feature type="compositionally biased region" description="Basic and acidic residues" evidence="7">
    <location>
        <begin position="226"/>
        <end position="239"/>
    </location>
</feature>
<reference evidence="8" key="1">
    <citation type="submission" date="2022-08" db="UniProtKB">
        <authorList>
            <consortium name="EnsemblMetazoa"/>
        </authorList>
    </citation>
    <scope>IDENTIFICATION</scope>
    <source>
        <strain evidence="8">Israel</strain>
    </source>
</reference>
<evidence type="ECO:0000256" key="2">
    <source>
        <dbReference type="ARBA" id="ARBA00004604"/>
    </source>
</evidence>
<name>A0A1B0CZX8_PHLPP</name>
<comment type="subcellular location">
    <subcellularLocation>
        <location evidence="2">Nucleus</location>
        <location evidence="2">Nucleolus</location>
    </subcellularLocation>
</comment>
<dbReference type="GO" id="GO:0005730">
    <property type="term" value="C:nucleolus"/>
    <property type="evidence" value="ECO:0007669"/>
    <property type="project" value="UniProtKB-SubCell"/>
</dbReference>
<organism evidence="8 9">
    <name type="scientific">Phlebotomus papatasi</name>
    <name type="common">Sandfly</name>
    <dbReference type="NCBI Taxonomy" id="29031"/>
    <lineage>
        <taxon>Eukaryota</taxon>
        <taxon>Metazoa</taxon>
        <taxon>Ecdysozoa</taxon>
        <taxon>Arthropoda</taxon>
        <taxon>Hexapoda</taxon>
        <taxon>Insecta</taxon>
        <taxon>Pterygota</taxon>
        <taxon>Neoptera</taxon>
        <taxon>Endopterygota</taxon>
        <taxon>Diptera</taxon>
        <taxon>Nematocera</taxon>
        <taxon>Psychodoidea</taxon>
        <taxon>Psychodidae</taxon>
        <taxon>Phlebotomus</taxon>
        <taxon>Phlebotomus</taxon>
    </lineage>
</organism>
<dbReference type="GO" id="GO:0006364">
    <property type="term" value="P:rRNA processing"/>
    <property type="evidence" value="ECO:0007669"/>
    <property type="project" value="TreeGrafter"/>
</dbReference>
<keyword evidence="6" id="KW-0539">Nucleus</keyword>
<dbReference type="GO" id="GO:0030687">
    <property type="term" value="C:preribosome, large subunit precursor"/>
    <property type="evidence" value="ECO:0007669"/>
    <property type="project" value="TreeGrafter"/>
</dbReference>
<dbReference type="PANTHER" id="PTHR13028">
    <property type="entry name" value="RRNA PROCESSING PROTEIN EBNA1-BINDING PROTEIN-RELATED"/>
    <property type="match status" value="1"/>
</dbReference>
<proteinExistence type="inferred from homology"/>
<dbReference type="VEuPathDB" id="VectorBase:PPAI000650"/>
<comment type="similarity">
    <text evidence="3">Belongs to the EBP2 family.</text>
</comment>
<keyword evidence="9" id="KW-1185">Reference proteome</keyword>
<dbReference type="EnsemblMetazoa" id="PPAI000650-RA">
    <property type="protein sequence ID" value="PPAI000650-PA"/>
    <property type="gene ID" value="PPAI000650"/>
</dbReference>
<feature type="region of interest" description="Disordered" evidence="7">
    <location>
        <begin position="212"/>
        <end position="321"/>
    </location>
</feature>
<keyword evidence="5" id="KW-0175">Coiled coil</keyword>
<evidence type="ECO:0000256" key="7">
    <source>
        <dbReference type="SAM" id="MobiDB-lite"/>
    </source>
</evidence>
<sequence>WDTLTATCLQNKSTRVSRFSAISFENRSNLVKMSSDSEAFSDSDDEVREAFAKGLIKPGLNIEVPQKKPLANNVPRMNAKCTEFRLNIDWIERLDMINEPAPLAPEMAMQLEKEEQKRANMFAGNAKLKYEEPSKDPVLNDFKREMQFHRQAQAAVVEGIQKLHALGVTTKRPDDYFAEMAKTDEHMQKVRKHLLAKQEGQAKSEKVKQIREQRKMGKKMQQQARLRKEAEKKETMDKLKKFRKGKLKNLDFLEDSKTETKRKAKNKKFGFGGRKKGKKRNDRMSSMGIGGKSKGKMGNRPGKVTKRPGKAQRNRSKSRNK</sequence>
<evidence type="ECO:0000313" key="9">
    <source>
        <dbReference type="Proteomes" id="UP000092462"/>
    </source>
</evidence>
<evidence type="ECO:0000256" key="6">
    <source>
        <dbReference type="ARBA" id="ARBA00023242"/>
    </source>
</evidence>
<evidence type="ECO:0000256" key="3">
    <source>
        <dbReference type="ARBA" id="ARBA00007336"/>
    </source>
</evidence>
<protein>
    <submittedName>
        <fullName evidence="8">Uncharacterized protein</fullName>
    </submittedName>
</protein>
<dbReference type="AlphaFoldDB" id="A0A1B0CZX8"/>
<comment type="function">
    <text evidence="1">Required for the processing of the 27S pre-rRNA.</text>
</comment>
<evidence type="ECO:0000256" key="4">
    <source>
        <dbReference type="ARBA" id="ARBA00022517"/>
    </source>
</evidence>
<feature type="compositionally biased region" description="Basic and acidic residues" evidence="7">
    <location>
        <begin position="248"/>
        <end position="261"/>
    </location>
</feature>
<dbReference type="Pfam" id="PF05890">
    <property type="entry name" value="Ebp2"/>
    <property type="match status" value="1"/>
</dbReference>
<evidence type="ECO:0000313" key="8">
    <source>
        <dbReference type="EnsemblMetazoa" id="PPAI000650-PA"/>
    </source>
</evidence>